<name>M7CLK8_9GAMM</name>
<dbReference type="eggNOG" id="COG3290">
    <property type="taxonomic scope" value="Bacteria"/>
</dbReference>
<proteinExistence type="predicted"/>
<keyword evidence="2" id="KW-1133">Transmembrane helix</keyword>
<gene>
    <name evidence="4" type="ORF">MSNKSG1_14442</name>
</gene>
<keyword evidence="2" id="KW-0472">Membrane</keyword>
<keyword evidence="1" id="KW-0175">Coiled coil</keyword>
<dbReference type="Gene3D" id="6.10.340.10">
    <property type="match status" value="1"/>
</dbReference>
<dbReference type="GO" id="GO:0007165">
    <property type="term" value="P:signal transduction"/>
    <property type="evidence" value="ECO:0007669"/>
    <property type="project" value="InterPro"/>
</dbReference>
<organism evidence="4 5">
    <name type="scientific">Marinobacter santoriniensis NKSG1</name>
    <dbReference type="NCBI Taxonomy" id="1288826"/>
    <lineage>
        <taxon>Bacteria</taxon>
        <taxon>Pseudomonadati</taxon>
        <taxon>Pseudomonadota</taxon>
        <taxon>Gammaproteobacteria</taxon>
        <taxon>Pseudomonadales</taxon>
        <taxon>Marinobacteraceae</taxon>
        <taxon>Marinobacter</taxon>
    </lineage>
</organism>
<keyword evidence="2" id="KW-0812">Transmembrane</keyword>
<feature type="transmembrane region" description="Helical" evidence="2">
    <location>
        <begin position="9"/>
        <end position="32"/>
    </location>
</feature>
<dbReference type="PROSITE" id="PS50885">
    <property type="entry name" value="HAMP"/>
    <property type="match status" value="1"/>
</dbReference>
<feature type="domain" description="HAMP" evidence="3">
    <location>
        <begin position="175"/>
        <end position="221"/>
    </location>
</feature>
<dbReference type="GO" id="GO:0016301">
    <property type="term" value="F:kinase activity"/>
    <property type="evidence" value="ECO:0007669"/>
    <property type="project" value="UniProtKB-KW"/>
</dbReference>
<evidence type="ECO:0000259" key="3">
    <source>
        <dbReference type="PROSITE" id="PS50885"/>
    </source>
</evidence>
<feature type="transmembrane region" description="Helical" evidence="2">
    <location>
        <begin position="156"/>
        <end position="178"/>
    </location>
</feature>
<dbReference type="PATRIC" id="fig|1288826.3.peg.2864"/>
<keyword evidence="5" id="KW-1185">Reference proteome</keyword>
<dbReference type="RefSeq" id="WP_008940015.1">
    <property type="nucleotide sequence ID" value="NZ_APAT01000022.1"/>
</dbReference>
<dbReference type="AlphaFoldDB" id="M7CLK8"/>
<evidence type="ECO:0000256" key="2">
    <source>
        <dbReference type="SAM" id="Phobius"/>
    </source>
</evidence>
<evidence type="ECO:0000256" key="1">
    <source>
        <dbReference type="SAM" id="Coils"/>
    </source>
</evidence>
<dbReference type="GO" id="GO:0016020">
    <property type="term" value="C:membrane"/>
    <property type="evidence" value="ECO:0007669"/>
    <property type="project" value="InterPro"/>
</dbReference>
<sequence length="254" mass="28326">MKLSLRTQAVIGIGVIEVVMLVVLLYSVFHFIHSSTREEVDRRAQSIARIFASTSADDVLSLDLGSLKSFVNAAALTPGTAFARVVDYEGRLLAEGGNREALMLPFEETSALKELPNIYMARADIVKAGTVYGSVEIGLDVRKQKLGISTLKDRSLMIAIVEVLTAALFSIAAGYYLVRRLSGMRRVVQRAVAGEASARITEPFSDEVSDLADEIDRLVERYEWEKSRKNERILRLEELNQLLHKKIAEIQRRT</sequence>
<dbReference type="STRING" id="1288826.MSNKSG1_14442"/>
<dbReference type="OrthoDB" id="6364292at2"/>
<feature type="coiled-coil region" evidence="1">
    <location>
        <begin position="219"/>
        <end position="253"/>
    </location>
</feature>
<accession>M7CLK8</accession>
<dbReference type="InterPro" id="IPR003660">
    <property type="entry name" value="HAMP_dom"/>
</dbReference>
<comment type="caution">
    <text evidence="4">The sequence shown here is derived from an EMBL/GenBank/DDBJ whole genome shotgun (WGS) entry which is preliminary data.</text>
</comment>
<keyword evidence="4" id="KW-0808">Transferase</keyword>
<dbReference type="Proteomes" id="UP000011960">
    <property type="component" value="Unassembled WGS sequence"/>
</dbReference>
<evidence type="ECO:0000313" key="5">
    <source>
        <dbReference type="Proteomes" id="UP000011960"/>
    </source>
</evidence>
<keyword evidence="4" id="KW-0418">Kinase</keyword>
<evidence type="ECO:0000313" key="4">
    <source>
        <dbReference type="EMBL" id="EMP54516.1"/>
    </source>
</evidence>
<dbReference type="EMBL" id="APAT01000022">
    <property type="protein sequence ID" value="EMP54516.1"/>
    <property type="molecule type" value="Genomic_DNA"/>
</dbReference>
<protein>
    <submittedName>
        <fullName evidence="4">Sensory box sensor histidine kinase</fullName>
    </submittedName>
</protein>
<reference evidence="4 5" key="1">
    <citation type="journal article" date="2013" name="Genome Announc.">
        <title>Genome Sequence of Hydrothermal Arsenic-Respiring Bacterium Marinobacter santoriniensis NKSG1T.</title>
        <authorList>
            <person name="Handley K.M."/>
            <person name="Upton M."/>
            <person name="Beatson S.A."/>
            <person name="Hery M."/>
            <person name="Lloyd J.R."/>
        </authorList>
    </citation>
    <scope>NUCLEOTIDE SEQUENCE [LARGE SCALE GENOMIC DNA]</scope>
    <source>
        <strain evidence="4 5">NKSG1</strain>
    </source>
</reference>